<gene>
    <name evidence="4" type="primary">LOC114447907</name>
</gene>
<feature type="chain" id="PRO_5027872816" evidence="2">
    <location>
        <begin position="26"/>
        <end position="543"/>
    </location>
</feature>
<dbReference type="PANTHER" id="PTHR21472">
    <property type="entry name" value="ENDONUCLEASE DOMAIN-CONTAINING 1 PROTEIN ENDOD1"/>
    <property type="match status" value="1"/>
</dbReference>
<dbReference type="RefSeq" id="XP_028280245.1">
    <property type="nucleotide sequence ID" value="XM_028424444.1"/>
</dbReference>
<name>A0A6P7JTH9_9TELE</name>
<dbReference type="AlphaFoldDB" id="A0A6P7JTH9"/>
<dbReference type="OrthoDB" id="8751470at2759"/>
<feature type="region of interest" description="Disordered" evidence="1">
    <location>
        <begin position="276"/>
        <end position="336"/>
    </location>
</feature>
<keyword evidence="3" id="KW-1185">Reference proteome</keyword>
<dbReference type="FunCoup" id="A0A6P7JTH9">
    <property type="interactions" value="33"/>
</dbReference>
<evidence type="ECO:0000313" key="4">
    <source>
        <dbReference type="RefSeq" id="XP_028280245.1"/>
    </source>
</evidence>
<evidence type="ECO:0000256" key="2">
    <source>
        <dbReference type="SAM" id="SignalP"/>
    </source>
</evidence>
<feature type="signal peptide" evidence="2">
    <location>
        <begin position="1"/>
        <end position="25"/>
    </location>
</feature>
<organism evidence="3 4">
    <name type="scientific">Parambassis ranga</name>
    <name type="common">Indian glassy fish</name>
    <dbReference type="NCBI Taxonomy" id="210632"/>
    <lineage>
        <taxon>Eukaryota</taxon>
        <taxon>Metazoa</taxon>
        <taxon>Chordata</taxon>
        <taxon>Craniata</taxon>
        <taxon>Vertebrata</taxon>
        <taxon>Euteleostomi</taxon>
        <taxon>Actinopterygii</taxon>
        <taxon>Neopterygii</taxon>
        <taxon>Teleostei</taxon>
        <taxon>Neoteleostei</taxon>
        <taxon>Acanthomorphata</taxon>
        <taxon>Ovalentaria</taxon>
        <taxon>Ambassidae</taxon>
        <taxon>Parambassis</taxon>
    </lineage>
</organism>
<dbReference type="PANTHER" id="PTHR21472:SF23">
    <property type="entry name" value="INO80 COMPLEX SUBUNIT E"/>
    <property type="match status" value="1"/>
</dbReference>
<sequence>MLCPAAVSTAAAAAWLLAVLGPGLSLLAEDNSKPAFTLCSHCFYRQTPPQGASAGPSLHPACHRLPGGQAFATLSRPTCDTAVYSAFHLSHGWTEREGGELLMEEENNMKVAVPSLLRGGGDPSHPVSPADSPLRHWDSTVTTLVQSSITSQCSALGGDLYILIGAGKLGATDDGDKECQTQPLWSAVCCAVPKGKGSFSVGLIRETGEGERQVSVKELQEVLGVAGLFFEGCGGAEGKTAVRVGLHNEGLPGNIGKKKTNGEVPDVNEDITQSREASITEKQAAEAQSADVPEQTSVDALGSDSSNDKQHDVAHSAAGPDSPESSGDYEAVDEQDTNSTSTVLYILSTTLSIIKAPLHPVVSTVTQLPGQVSYVLQEDLGVLSALPGETFTLFYLLTSDLLSWVGTAGEVLFGVGETCFFSMYYCTSSMLDALLNSCHTGVTGMGTLAGDTIGIFGDALDNAWWVTKFFGGRLWEQSEGYVETVVSEIGGQAQAVGGGLGKLVWRSGNGVGHVFRLGCGLIMGVVDTVVGAVSDSFGQSESE</sequence>
<evidence type="ECO:0000256" key="1">
    <source>
        <dbReference type="SAM" id="MobiDB-lite"/>
    </source>
</evidence>
<evidence type="ECO:0000313" key="3">
    <source>
        <dbReference type="Proteomes" id="UP000515145"/>
    </source>
</evidence>
<protein>
    <submittedName>
        <fullName evidence="4">Uncharacterized protein LOC114447907</fullName>
    </submittedName>
</protein>
<dbReference type="InParanoid" id="A0A6P7JTH9"/>
<reference evidence="4" key="1">
    <citation type="submission" date="2025-08" db="UniProtKB">
        <authorList>
            <consortium name="RefSeq"/>
        </authorList>
    </citation>
    <scope>IDENTIFICATION</scope>
</reference>
<dbReference type="GeneID" id="114447907"/>
<proteinExistence type="predicted"/>
<dbReference type="InterPro" id="IPR039015">
    <property type="entry name" value="ENDOD1"/>
</dbReference>
<dbReference type="Proteomes" id="UP000515145">
    <property type="component" value="Chromosome 16"/>
</dbReference>
<accession>A0A6P7JTH9</accession>
<keyword evidence="2" id="KW-0732">Signal</keyword>